<evidence type="ECO:0000313" key="3">
    <source>
        <dbReference type="Proteomes" id="UP000824074"/>
    </source>
</evidence>
<dbReference type="AlphaFoldDB" id="A0A9D1IPE4"/>
<dbReference type="Pfam" id="PF13346">
    <property type="entry name" value="ABC2_membrane_5"/>
    <property type="match status" value="1"/>
</dbReference>
<dbReference type="PANTHER" id="PTHR41309">
    <property type="entry name" value="MEMBRANE PROTEIN-RELATED"/>
    <property type="match status" value="1"/>
</dbReference>
<feature type="transmembrane region" description="Helical" evidence="1">
    <location>
        <begin position="122"/>
        <end position="140"/>
    </location>
</feature>
<dbReference type="EMBL" id="DVMT01000033">
    <property type="protein sequence ID" value="HIU40326.1"/>
    <property type="molecule type" value="Genomic_DNA"/>
</dbReference>
<evidence type="ECO:0000313" key="2">
    <source>
        <dbReference type="EMBL" id="HIU40326.1"/>
    </source>
</evidence>
<feature type="transmembrane region" description="Helical" evidence="1">
    <location>
        <begin position="146"/>
        <end position="163"/>
    </location>
</feature>
<organism evidence="2 3">
    <name type="scientific">Candidatus Aphodocola excrementigallinarum</name>
    <dbReference type="NCBI Taxonomy" id="2840670"/>
    <lineage>
        <taxon>Bacteria</taxon>
        <taxon>Bacillati</taxon>
        <taxon>Bacillota</taxon>
        <taxon>Bacilli</taxon>
        <taxon>Candidatus Aphodocola</taxon>
    </lineage>
</organism>
<reference evidence="2" key="1">
    <citation type="submission" date="2020-10" db="EMBL/GenBank/DDBJ databases">
        <authorList>
            <person name="Gilroy R."/>
        </authorList>
    </citation>
    <scope>NUCLEOTIDE SEQUENCE</scope>
    <source>
        <strain evidence="2">CHK193-30670</strain>
    </source>
</reference>
<evidence type="ECO:0000256" key="1">
    <source>
        <dbReference type="SAM" id="Phobius"/>
    </source>
</evidence>
<name>A0A9D1IPE4_9FIRM</name>
<gene>
    <name evidence="2" type="ORF">IAB68_03415</name>
</gene>
<protein>
    <submittedName>
        <fullName evidence="2">ABC-2 transporter permease</fullName>
    </submittedName>
</protein>
<feature type="transmembrane region" description="Helical" evidence="1">
    <location>
        <begin position="184"/>
        <end position="205"/>
    </location>
</feature>
<feature type="transmembrane region" description="Helical" evidence="1">
    <location>
        <begin position="80"/>
        <end position="101"/>
    </location>
</feature>
<keyword evidence="1" id="KW-0812">Transmembrane</keyword>
<accession>A0A9D1IPE4</accession>
<dbReference type="PANTHER" id="PTHR41309:SF2">
    <property type="entry name" value="MEMBRANE PROTEIN"/>
    <property type="match status" value="1"/>
</dbReference>
<sequence>MMGFIKKDLLLVKKNLKTLIVIAVLFIFMAIQNIFDLSVVLPVMGLMVFISTFSYDDYNGFNSYVVGMPNGRKNAVKGKYVSSIILGVILLILSILIFYLAKIFNNEQISINDIRNIVITSYSSICIIIAFMYPIIYKFGATNGRIWIFIIVFLIFGVFALLSKFVNLNNVVNLFNQIEHCNTILIIIISFLILLLSYKISLHIYKNKEF</sequence>
<reference evidence="2" key="2">
    <citation type="journal article" date="2021" name="PeerJ">
        <title>Extensive microbial diversity within the chicken gut microbiome revealed by metagenomics and culture.</title>
        <authorList>
            <person name="Gilroy R."/>
            <person name="Ravi A."/>
            <person name="Getino M."/>
            <person name="Pursley I."/>
            <person name="Horton D.L."/>
            <person name="Alikhan N.F."/>
            <person name="Baker D."/>
            <person name="Gharbi K."/>
            <person name="Hall N."/>
            <person name="Watson M."/>
            <person name="Adriaenssens E.M."/>
            <person name="Foster-Nyarko E."/>
            <person name="Jarju S."/>
            <person name="Secka A."/>
            <person name="Antonio M."/>
            <person name="Oren A."/>
            <person name="Chaudhuri R.R."/>
            <person name="La Ragione R."/>
            <person name="Hildebrand F."/>
            <person name="Pallen M.J."/>
        </authorList>
    </citation>
    <scope>NUCLEOTIDE SEQUENCE</scope>
    <source>
        <strain evidence="2">CHK193-30670</strain>
    </source>
</reference>
<comment type="caution">
    <text evidence="2">The sequence shown here is derived from an EMBL/GenBank/DDBJ whole genome shotgun (WGS) entry which is preliminary data.</text>
</comment>
<keyword evidence="1" id="KW-1133">Transmembrane helix</keyword>
<dbReference type="InterPro" id="IPR025699">
    <property type="entry name" value="ABC2_memb-like"/>
</dbReference>
<feature type="transmembrane region" description="Helical" evidence="1">
    <location>
        <begin position="20"/>
        <end position="50"/>
    </location>
</feature>
<dbReference type="Proteomes" id="UP000824074">
    <property type="component" value="Unassembled WGS sequence"/>
</dbReference>
<keyword evidence="1" id="KW-0472">Membrane</keyword>
<proteinExistence type="predicted"/>